<feature type="region of interest" description="Disordered" evidence="1">
    <location>
        <begin position="210"/>
        <end position="307"/>
    </location>
</feature>
<evidence type="ECO:0000313" key="3">
    <source>
        <dbReference type="Proteomes" id="UP000305067"/>
    </source>
</evidence>
<feature type="compositionally biased region" description="Low complexity" evidence="1">
    <location>
        <begin position="866"/>
        <end position="905"/>
    </location>
</feature>
<evidence type="ECO:0000313" key="2">
    <source>
        <dbReference type="EMBL" id="TFL03095.1"/>
    </source>
</evidence>
<accession>A0A5C3QM88</accession>
<name>A0A5C3QM88_9AGAR</name>
<dbReference type="EMBL" id="ML178821">
    <property type="protein sequence ID" value="TFL03095.1"/>
    <property type="molecule type" value="Genomic_DNA"/>
</dbReference>
<dbReference type="OrthoDB" id="3248421at2759"/>
<keyword evidence="3" id="KW-1185">Reference proteome</keyword>
<evidence type="ECO:0000256" key="1">
    <source>
        <dbReference type="SAM" id="MobiDB-lite"/>
    </source>
</evidence>
<dbReference type="AlphaFoldDB" id="A0A5C3QM88"/>
<organism evidence="2 3">
    <name type="scientific">Pterulicium gracile</name>
    <dbReference type="NCBI Taxonomy" id="1884261"/>
    <lineage>
        <taxon>Eukaryota</taxon>
        <taxon>Fungi</taxon>
        <taxon>Dikarya</taxon>
        <taxon>Basidiomycota</taxon>
        <taxon>Agaricomycotina</taxon>
        <taxon>Agaricomycetes</taxon>
        <taxon>Agaricomycetidae</taxon>
        <taxon>Agaricales</taxon>
        <taxon>Pleurotineae</taxon>
        <taxon>Pterulaceae</taxon>
        <taxon>Pterulicium</taxon>
    </lineage>
</organism>
<dbReference type="Proteomes" id="UP000305067">
    <property type="component" value="Unassembled WGS sequence"/>
</dbReference>
<feature type="compositionally biased region" description="Basic residues" evidence="1">
    <location>
        <begin position="712"/>
        <end position="733"/>
    </location>
</feature>
<dbReference type="STRING" id="1884261.A0A5C3QM88"/>
<feature type="region of interest" description="Disordered" evidence="1">
    <location>
        <begin position="1"/>
        <end position="76"/>
    </location>
</feature>
<gene>
    <name evidence="2" type="ORF">BDV98DRAFT_415572</name>
</gene>
<proteinExistence type="predicted"/>
<reference evidence="2 3" key="1">
    <citation type="journal article" date="2019" name="Nat. Ecol. Evol.">
        <title>Megaphylogeny resolves global patterns of mushroom evolution.</title>
        <authorList>
            <person name="Varga T."/>
            <person name="Krizsan K."/>
            <person name="Foldi C."/>
            <person name="Dima B."/>
            <person name="Sanchez-Garcia M."/>
            <person name="Sanchez-Ramirez S."/>
            <person name="Szollosi G.J."/>
            <person name="Szarkandi J.G."/>
            <person name="Papp V."/>
            <person name="Albert L."/>
            <person name="Andreopoulos W."/>
            <person name="Angelini C."/>
            <person name="Antonin V."/>
            <person name="Barry K.W."/>
            <person name="Bougher N.L."/>
            <person name="Buchanan P."/>
            <person name="Buyck B."/>
            <person name="Bense V."/>
            <person name="Catcheside P."/>
            <person name="Chovatia M."/>
            <person name="Cooper J."/>
            <person name="Damon W."/>
            <person name="Desjardin D."/>
            <person name="Finy P."/>
            <person name="Geml J."/>
            <person name="Haridas S."/>
            <person name="Hughes K."/>
            <person name="Justo A."/>
            <person name="Karasinski D."/>
            <person name="Kautmanova I."/>
            <person name="Kiss B."/>
            <person name="Kocsube S."/>
            <person name="Kotiranta H."/>
            <person name="LaButti K.M."/>
            <person name="Lechner B.E."/>
            <person name="Liimatainen K."/>
            <person name="Lipzen A."/>
            <person name="Lukacs Z."/>
            <person name="Mihaltcheva S."/>
            <person name="Morgado L.N."/>
            <person name="Niskanen T."/>
            <person name="Noordeloos M.E."/>
            <person name="Ohm R.A."/>
            <person name="Ortiz-Santana B."/>
            <person name="Ovrebo C."/>
            <person name="Racz N."/>
            <person name="Riley R."/>
            <person name="Savchenko A."/>
            <person name="Shiryaev A."/>
            <person name="Soop K."/>
            <person name="Spirin V."/>
            <person name="Szebenyi C."/>
            <person name="Tomsovsky M."/>
            <person name="Tulloss R.E."/>
            <person name="Uehling J."/>
            <person name="Grigoriev I.V."/>
            <person name="Vagvolgyi C."/>
            <person name="Papp T."/>
            <person name="Martin F.M."/>
            <person name="Miettinen O."/>
            <person name="Hibbett D.S."/>
            <person name="Nagy L.G."/>
        </authorList>
    </citation>
    <scope>NUCLEOTIDE SEQUENCE [LARGE SCALE GENOMIC DNA]</scope>
    <source>
        <strain evidence="2 3">CBS 309.79</strain>
    </source>
</reference>
<protein>
    <submittedName>
        <fullName evidence="2">Uncharacterized protein</fullName>
    </submittedName>
</protein>
<feature type="region of interest" description="Disordered" evidence="1">
    <location>
        <begin position="750"/>
        <end position="926"/>
    </location>
</feature>
<feature type="region of interest" description="Disordered" evidence="1">
    <location>
        <begin position="322"/>
        <end position="369"/>
    </location>
</feature>
<feature type="compositionally biased region" description="Polar residues" evidence="1">
    <location>
        <begin position="188"/>
        <end position="198"/>
    </location>
</feature>
<feature type="region of interest" description="Disordered" evidence="1">
    <location>
        <begin position="390"/>
        <end position="428"/>
    </location>
</feature>
<feature type="compositionally biased region" description="Acidic residues" evidence="1">
    <location>
        <begin position="661"/>
        <end position="684"/>
    </location>
</feature>
<sequence length="938" mass="98029">MSAYGAHSPQPQYGYSQYTGSSPYAPPQHLGRSSPQPQYQQPHGHGHHGQAHHGQENHHSHHGRPQGSPNMGNASALPAAIPRAGAITYTTSHSSDGKVVYHPYKAVPATYQTPSGAVSGIQWIPMDPTSIMPAGGVPAGTDFAASWARGGSEMSREQEKQHKEWQRSEEKRRKKEESSARGALAQIQHRSQSTSAVPTAASYTSAYGHAPTSPYAPPAGSFSPDSKRKSFVGGAGGYPSSATNIYASSGRPRSPFAPGAGQDTSVPPRSPYAGAGVLAGERPKSPYYPGAAAAERPKSPYYGAMGAGPAGGVYSSATAGIERSRSPYAPPPLNSASDRSRTPIPGSPSGLGAGQLPQGQTGLGSYAQSYAQPPVAGDLERKFGEMQPFERERHASTSGPQYATYTPTSAPPAPLPHSRVPSGSFNHSPVVGSSGAYVYPRGHTMEGHPVPGMPPPPHGAPVGSPYNGGAAGHAERGGMGTIMGGVPVPFPASHGALPHSQAASPLMGGAMLPGGEYGHGQTAASALEPRFSEPEGFSRPINAAQSYLFFEAMRITLLDDLVTRQLPKMPLVLQMHDVYPEDWSRLITDLTLAWTGRLPTAPSPNGAAVHRATLSADLIDLWNNRFFSPRSVEMVLYRGRERRSGPAHLLGVKDIILPEGGSDDSDDDSGSDDDSDSEDDDNDDDPRFAGRKQGAYGVPGGYFANPEEERRARKREKKKEKKRMRKERRKRRKEAGRAWAIYLMYRPASGAGAGAGAGGAAVPTVHHASTHGHGQGQGHGHGHERTSSQTYGSQAFAGRKSPQPPSSGYAMAGGHSPGAQAAPFIPPSPRPSSAVAPLPYGQPQQGGNTYGQQPATYGSGGGGQPYGSQPYGSSQAQGSQSYGSQSYGPGPQGSQPYGASQGQGQTYAPGQAPATYTPVGTPASMTGYATYGGYGKGY</sequence>
<feature type="compositionally biased region" description="Basic and acidic residues" evidence="1">
    <location>
        <begin position="154"/>
        <end position="179"/>
    </location>
</feature>
<feature type="region of interest" description="Disordered" evidence="1">
    <location>
        <begin position="651"/>
        <end position="733"/>
    </location>
</feature>
<feature type="compositionally biased region" description="Polar residues" evidence="1">
    <location>
        <begin position="9"/>
        <end position="22"/>
    </location>
</feature>
<feature type="region of interest" description="Disordered" evidence="1">
    <location>
        <begin position="148"/>
        <end position="198"/>
    </location>
</feature>